<feature type="region of interest" description="Disordered" evidence="1">
    <location>
        <begin position="99"/>
        <end position="156"/>
    </location>
</feature>
<feature type="compositionally biased region" description="Low complexity" evidence="1">
    <location>
        <begin position="598"/>
        <end position="621"/>
    </location>
</feature>
<proteinExistence type="predicted"/>
<dbReference type="AlphaFoldDB" id="A0A0N4ZJK6"/>
<keyword evidence="2" id="KW-1185">Reference proteome</keyword>
<feature type="compositionally biased region" description="Basic residues" evidence="1">
    <location>
        <begin position="10"/>
        <end position="20"/>
    </location>
</feature>
<feature type="region of interest" description="Disordered" evidence="1">
    <location>
        <begin position="434"/>
        <end position="517"/>
    </location>
</feature>
<reference evidence="3" key="1">
    <citation type="submission" date="2017-02" db="UniProtKB">
        <authorList>
            <consortium name="WormBaseParasite"/>
        </authorList>
    </citation>
    <scope>IDENTIFICATION</scope>
</reference>
<organism evidence="2 3">
    <name type="scientific">Parastrongyloides trichosuri</name>
    <name type="common">Possum-specific nematode worm</name>
    <dbReference type="NCBI Taxonomy" id="131310"/>
    <lineage>
        <taxon>Eukaryota</taxon>
        <taxon>Metazoa</taxon>
        <taxon>Ecdysozoa</taxon>
        <taxon>Nematoda</taxon>
        <taxon>Chromadorea</taxon>
        <taxon>Rhabditida</taxon>
        <taxon>Tylenchina</taxon>
        <taxon>Panagrolaimomorpha</taxon>
        <taxon>Strongyloidoidea</taxon>
        <taxon>Strongyloididae</taxon>
        <taxon>Parastrongyloides</taxon>
    </lineage>
</organism>
<dbReference type="Proteomes" id="UP000038045">
    <property type="component" value="Unplaced"/>
</dbReference>
<feature type="compositionally biased region" description="Basic residues" evidence="1">
    <location>
        <begin position="106"/>
        <end position="116"/>
    </location>
</feature>
<protein>
    <submittedName>
        <fullName evidence="3">PE-PGRS family protein</fullName>
    </submittedName>
</protein>
<feature type="compositionally biased region" description="Basic and acidic residues" evidence="1">
    <location>
        <begin position="461"/>
        <end position="483"/>
    </location>
</feature>
<evidence type="ECO:0000256" key="1">
    <source>
        <dbReference type="SAM" id="MobiDB-lite"/>
    </source>
</evidence>
<dbReference type="WBParaSite" id="PTRK_0000818600.1">
    <property type="protein sequence ID" value="PTRK_0000818600.1"/>
    <property type="gene ID" value="PTRK_0000818600"/>
</dbReference>
<accession>A0A0N4ZJK6</accession>
<feature type="compositionally biased region" description="Basic residues" evidence="1">
    <location>
        <begin position="126"/>
        <end position="135"/>
    </location>
</feature>
<evidence type="ECO:0000313" key="3">
    <source>
        <dbReference type="WBParaSite" id="PTRK_0000818600.1"/>
    </source>
</evidence>
<sequence length="637" mass="65927">MVGVLEHIGRHQRRQQTRHHQREEDADAGGQRKGLEELADDAGHEAHGREHGDDGAGRGHDRQADLVGGLEGGVIGRLAVAHVADDVLDLHDGVVDQDADRQRQGQQRHHVQRLVHRPQDGEGRDQRHRHGRRRDQGRAPVAQEDPHHDDGQDGAQQQGFQRGEVAFLDILHAGGDLFDGQLGVGFVDLGDLGADLFGDLDLAGLPRAQEVEGDGFLTIVAGQTAGLAPLVHHGAEIAQTDALAIAQRDQGFAQLIDRGGGAQGADGALSPRHGDAAAGQVVVDVGQGLADLGGGDAVGGQALRVQLDADLAVDAAGAIDLAHAAERQQGAAHLIVDEPADLFRRHGRRADDIGDQGVAGDVDALDRRFLHVLGQGAAHAAHGVAHVVGGAFGIGAQLELDGGRGHAVGDVGIDVAHARQAGDRVLDHPRDLDFHLGRGRARTGGGDGDQGEVDVGVVVDPHPRETGDAAERQQDEQQDDRNGILDGPGGDVVHGRALLRGRGGSRRGGSGSRGGGDRHLVALVQEAGALDHDADAGLDAADRGLVVAARQDRHRTEVGRALRVQDEDARLVVAIEDGAGGDHGRRLGPGVDRGAGEHAGLQAAAGGQGDAGQTQAGLGVDLGRDDADGAAGRDALV</sequence>
<feature type="region of interest" description="Disordered" evidence="1">
    <location>
        <begin position="579"/>
        <end position="637"/>
    </location>
</feature>
<evidence type="ECO:0000313" key="2">
    <source>
        <dbReference type="Proteomes" id="UP000038045"/>
    </source>
</evidence>
<feature type="compositionally biased region" description="Basic and acidic residues" evidence="1">
    <location>
        <begin position="33"/>
        <end position="64"/>
    </location>
</feature>
<name>A0A0N4ZJK6_PARTI</name>
<feature type="region of interest" description="Disordered" evidence="1">
    <location>
        <begin position="1"/>
        <end position="65"/>
    </location>
</feature>